<dbReference type="EMBL" id="CP041764">
    <property type="protein sequence ID" value="QHA88740.1"/>
    <property type="molecule type" value="Genomic_DNA"/>
</dbReference>
<proteinExistence type="inferred from homology"/>
<organism evidence="3 4">
    <name type="scientific">Serratia rhizosphaerae</name>
    <dbReference type="NCBI Taxonomy" id="2597702"/>
    <lineage>
        <taxon>Bacteria</taxon>
        <taxon>Pseudomonadati</taxon>
        <taxon>Pseudomonadota</taxon>
        <taxon>Gammaproteobacteria</taxon>
        <taxon>Enterobacterales</taxon>
        <taxon>Yersiniaceae</taxon>
        <taxon>Serratia</taxon>
    </lineage>
</organism>
<evidence type="ECO:0000313" key="3">
    <source>
        <dbReference type="EMBL" id="QHA88740.1"/>
    </source>
</evidence>
<accession>A0ABX6GR29</accession>
<sequence>MSPWFQILRPHPAADFRVICLPFAGGSASHYQPFANGLPPWVELCAAQLPGRGSRLREAPFQRMDVLVEALRQHVPQDKPWLLFGHSLGCRLGVELMLALKAHGQRLPWHFVASGCRPLQLARDVAPMSSLSDAVFIQRLQDYGGTPPEVLAHQELMALVLPALRADFRLVEDYHLATVTPLPLPVTVLGGRQDRDVPIAELPQWQALSTEPVEVQLFDGGHFFIQQNRDEVVEKLTQILTRY</sequence>
<dbReference type="SUPFAM" id="SSF53474">
    <property type="entry name" value="alpha/beta-Hydrolases"/>
    <property type="match status" value="1"/>
</dbReference>
<protein>
    <submittedName>
        <fullName evidence="3">Thioesterase</fullName>
    </submittedName>
</protein>
<dbReference type="Proteomes" id="UP000430368">
    <property type="component" value="Chromosome"/>
</dbReference>
<dbReference type="PANTHER" id="PTHR11487:SF0">
    <property type="entry name" value="S-ACYL FATTY ACID SYNTHASE THIOESTERASE, MEDIUM CHAIN"/>
    <property type="match status" value="1"/>
</dbReference>
<dbReference type="Gene3D" id="3.40.50.1820">
    <property type="entry name" value="alpha/beta hydrolase"/>
    <property type="match status" value="1"/>
</dbReference>
<evidence type="ECO:0000313" key="4">
    <source>
        <dbReference type="Proteomes" id="UP000430368"/>
    </source>
</evidence>
<dbReference type="InterPro" id="IPR029058">
    <property type="entry name" value="AB_hydrolase_fold"/>
</dbReference>
<evidence type="ECO:0000259" key="2">
    <source>
        <dbReference type="Pfam" id="PF00975"/>
    </source>
</evidence>
<comment type="similarity">
    <text evidence="1">Belongs to the thioesterase family.</text>
</comment>
<evidence type="ECO:0000256" key="1">
    <source>
        <dbReference type="ARBA" id="ARBA00007169"/>
    </source>
</evidence>
<dbReference type="InterPro" id="IPR012223">
    <property type="entry name" value="TEII"/>
</dbReference>
<dbReference type="Pfam" id="PF00975">
    <property type="entry name" value="Thioesterase"/>
    <property type="match status" value="1"/>
</dbReference>
<reference evidence="3 4" key="1">
    <citation type="submission" date="2019-07" db="EMBL/GenBank/DDBJ databases">
        <title>Serratia dokdonensis sp. nov., an elicitor of systemic resistance in Nicotiana Tabacum.</title>
        <authorList>
            <person name="Son J.-S."/>
            <person name="Hwang Y.-J."/>
            <person name="Lee S.-Y."/>
            <person name="Ghim S.-Y."/>
        </authorList>
    </citation>
    <scope>NUCLEOTIDE SEQUENCE [LARGE SCALE GENOMIC DNA]</scope>
    <source>
        <strain evidence="3 4">KUDC3025</strain>
    </source>
</reference>
<dbReference type="InterPro" id="IPR001031">
    <property type="entry name" value="Thioesterase"/>
</dbReference>
<dbReference type="RefSeq" id="WP_160030504.1">
    <property type="nucleotide sequence ID" value="NZ_CP041764.1"/>
</dbReference>
<dbReference type="PANTHER" id="PTHR11487">
    <property type="entry name" value="THIOESTERASE"/>
    <property type="match status" value="1"/>
</dbReference>
<gene>
    <name evidence="3" type="ORF">FO014_18135</name>
</gene>
<name>A0ABX6GR29_9GAMM</name>
<keyword evidence="4" id="KW-1185">Reference proteome</keyword>
<feature type="domain" description="Thioesterase" evidence="2">
    <location>
        <begin position="17"/>
        <end position="238"/>
    </location>
</feature>